<accession>A0A318XJJ4</accession>
<sequence>MKQKFKKLYLLLTGVIFLSVLLSGCSSLEFNIEETIKPPDNGNVAIQGTWRIDKYISILKGQGALDEDEESNKNKYIGKEAVFDNEIGVIGIDVCTNPDYKIIRTSADSFLKSTYQTNCKSLGIKKEKVNVVTISTANKFFNQLIVTDDMTAYVYLENGFLVMKKISDLADEKIKKSSVGKAEANNSNEEFEEDPLLRSGVLMGIRSADNTCCTIWIYSKNREIKAVSYREQLMVPRAYGFWEAGVIQNMNQSIYAEAFVNSHLQAIPRSGSKDNILSDKPGAKILFVGNDYIGVEYNSKLSVMPMDNIGGGNSVSISDVILDSSFNVSNEFTQSRQAYISSLDSGKLKNIIGEPDEKNYTLKRRNGHWILKSRLYFKEDYDGKKYEDFDLNLVVPSTLIHYDEMDIPWNNIKSKLPWTTDAYMSPNKDIAILVSRDSLNIYPVQKRNIINKQLMKIPLSEGDSVVMAEWSVGKYADIWARFVDGIFTDIQDN</sequence>
<evidence type="ECO:0000313" key="1">
    <source>
        <dbReference type="EMBL" id="PYG85908.1"/>
    </source>
</evidence>
<proteinExistence type="predicted"/>
<comment type="caution">
    <text evidence="1">The sequence shown here is derived from an EMBL/GenBank/DDBJ whole genome shotgun (WGS) entry which is preliminary data.</text>
</comment>
<dbReference type="OrthoDB" id="2677224at2"/>
<dbReference type="AlphaFoldDB" id="A0A318XJJ4"/>
<evidence type="ECO:0000313" key="2">
    <source>
        <dbReference type="Proteomes" id="UP000248132"/>
    </source>
</evidence>
<dbReference type="RefSeq" id="WP_110463033.1">
    <property type="nucleotide sequence ID" value="NZ_QKMR01000021.1"/>
</dbReference>
<protein>
    <recommendedName>
        <fullName evidence="3">Lipoprotein</fullName>
    </recommendedName>
</protein>
<keyword evidence="2" id="KW-1185">Reference proteome</keyword>
<name>A0A318XJJ4_9FIRM</name>
<organism evidence="1 2">
    <name type="scientific">Ruminiclostridium sufflavum DSM 19573</name>
    <dbReference type="NCBI Taxonomy" id="1121337"/>
    <lineage>
        <taxon>Bacteria</taxon>
        <taxon>Bacillati</taxon>
        <taxon>Bacillota</taxon>
        <taxon>Clostridia</taxon>
        <taxon>Eubacteriales</taxon>
        <taxon>Oscillospiraceae</taxon>
        <taxon>Ruminiclostridium</taxon>
    </lineage>
</organism>
<gene>
    <name evidence="1" type="ORF">LY28_03062</name>
</gene>
<dbReference type="Proteomes" id="UP000248132">
    <property type="component" value="Unassembled WGS sequence"/>
</dbReference>
<reference evidence="1 2" key="1">
    <citation type="submission" date="2018-06" db="EMBL/GenBank/DDBJ databases">
        <title>Genomic Encyclopedia of Type Strains, Phase I: the one thousand microbial genomes (KMG-I) project.</title>
        <authorList>
            <person name="Kyrpides N."/>
        </authorList>
    </citation>
    <scope>NUCLEOTIDE SEQUENCE [LARGE SCALE GENOMIC DNA]</scope>
    <source>
        <strain evidence="1 2">DSM 19573</strain>
    </source>
</reference>
<dbReference type="PROSITE" id="PS51257">
    <property type="entry name" value="PROKAR_LIPOPROTEIN"/>
    <property type="match status" value="1"/>
</dbReference>
<evidence type="ECO:0008006" key="3">
    <source>
        <dbReference type="Google" id="ProtNLM"/>
    </source>
</evidence>
<dbReference type="EMBL" id="QKMR01000021">
    <property type="protein sequence ID" value="PYG85908.1"/>
    <property type="molecule type" value="Genomic_DNA"/>
</dbReference>